<comment type="caution">
    <text evidence="2">The sequence shown here is derived from an EMBL/GenBank/DDBJ whole genome shotgun (WGS) entry which is preliminary data.</text>
</comment>
<evidence type="ECO:0000256" key="1">
    <source>
        <dbReference type="SAM" id="MobiDB-lite"/>
    </source>
</evidence>
<name>A0A7J7ZX60_MYOMY</name>
<evidence type="ECO:0000313" key="2">
    <source>
        <dbReference type="EMBL" id="KAF6378659.1"/>
    </source>
</evidence>
<sequence length="147" mass="14922">MAGADAETQQDGSRESPQPPSPPSGTTAAQPKGGQTILECDCVLDARTNSPSTMAAPKATFTSDLQIPGLQLRLATAPEVAWPEMKLACRSGNLSIPCGHHSAISASASSPEVQSPEVPSLGSEGGAGHACLQRPWGGSTQEGDQGC</sequence>
<keyword evidence="3" id="KW-1185">Reference proteome</keyword>
<feature type="region of interest" description="Disordered" evidence="1">
    <location>
        <begin position="1"/>
        <end position="34"/>
    </location>
</feature>
<protein>
    <submittedName>
        <fullName evidence="2">Uncharacterized protein</fullName>
    </submittedName>
</protein>
<dbReference type="EMBL" id="JABWUV010000002">
    <property type="protein sequence ID" value="KAF6378659.1"/>
    <property type="molecule type" value="Genomic_DNA"/>
</dbReference>
<feature type="compositionally biased region" description="Polar residues" evidence="1">
    <location>
        <begin position="138"/>
        <end position="147"/>
    </location>
</feature>
<evidence type="ECO:0000313" key="3">
    <source>
        <dbReference type="Proteomes" id="UP000527355"/>
    </source>
</evidence>
<gene>
    <name evidence="2" type="ORF">mMyoMyo1_009590</name>
</gene>
<reference evidence="2 3" key="1">
    <citation type="journal article" date="2020" name="Nature">
        <title>Six reference-quality genomes reveal evolution of bat adaptations.</title>
        <authorList>
            <person name="Jebb D."/>
            <person name="Huang Z."/>
            <person name="Pippel M."/>
            <person name="Hughes G.M."/>
            <person name="Lavrichenko K."/>
            <person name="Devanna P."/>
            <person name="Winkler S."/>
            <person name="Jermiin L.S."/>
            <person name="Skirmuntt E.C."/>
            <person name="Katzourakis A."/>
            <person name="Burkitt-Gray L."/>
            <person name="Ray D.A."/>
            <person name="Sullivan K.A.M."/>
            <person name="Roscito J.G."/>
            <person name="Kirilenko B.M."/>
            <person name="Davalos L.M."/>
            <person name="Corthals A.P."/>
            <person name="Power M.L."/>
            <person name="Jones G."/>
            <person name="Ransome R.D."/>
            <person name="Dechmann D.K.N."/>
            <person name="Locatelli A.G."/>
            <person name="Puechmaille S.J."/>
            <person name="Fedrigo O."/>
            <person name="Jarvis E.D."/>
            <person name="Hiller M."/>
            <person name="Vernes S.C."/>
            <person name="Myers E.W."/>
            <person name="Teeling E.C."/>
        </authorList>
    </citation>
    <scope>NUCLEOTIDE SEQUENCE [LARGE SCALE GENOMIC DNA]</scope>
    <source>
        <strain evidence="2">MMyoMyo1</strain>
        <tissue evidence="2">Flight muscle</tissue>
    </source>
</reference>
<dbReference type="Proteomes" id="UP000527355">
    <property type="component" value="Unassembled WGS sequence"/>
</dbReference>
<feature type="region of interest" description="Disordered" evidence="1">
    <location>
        <begin position="101"/>
        <end position="147"/>
    </location>
</feature>
<feature type="compositionally biased region" description="Low complexity" evidence="1">
    <location>
        <begin position="102"/>
        <end position="120"/>
    </location>
</feature>
<organism evidence="2 3">
    <name type="scientific">Myotis myotis</name>
    <name type="common">Greater mouse-eared bat</name>
    <name type="synonym">Vespertilio myotis</name>
    <dbReference type="NCBI Taxonomy" id="51298"/>
    <lineage>
        <taxon>Eukaryota</taxon>
        <taxon>Metazoa</taxon>
        <taxon>Chordata</taxon>
        <taxon>Craniata</taxon>
        <taxon>Vertebrata</taxon>
        <taxon>Euteleostomi</taxon>
        <taxon>Mammalia</taxon>
        <taxon>Eutheria</taxon>
        <taxon>Laurasiatheria</taxon>
        <taxon>Chiroptera</taxon>
        <taxon>Yangochiroptera</taxon>
        <taxon>Vespertilionidae</taxon>
        <taxon>Myotis</taxon>
    </lineage>
</organism>
<accession>A0A7J7ZX60</accession>
<proteinExistence type="predicted"/>
<dbReference type="AlphaFoldDB" id="A0A7J7ZX60"/>